<dbReference type="InterPro" id="IPR003439">
    <property type="entry name" value="ABC_transporter-like_ATP-bd"/>
</dbReference>
<dbReference type="PANTHER" id="PTHR42939:SF1">
    <property type="entry name" value="ABC TRANSPORTER ATP-BINDING PROTEIN ALBC-RELATED"/>
    <property type="match status" value="1"/>
</dbReference>
<evidence type="ECO:0000256" key="2">
    <source>
        <dbReference type="ARBA" id="ARBA00022741"/>
    </source>
</evidence>
<organism evidence="5 7">
    <name type="scientific">Acetivibrio saccincola</name>
    <dbReference type="NCBI Taxonomy" id="1677857"/>
    <lineage>
        <taxon>Bacteria</taxon>
        <taxon>Bacillati</taxon>
        <taxon>Bacillota</taxon>
        <taxon>Clostridia</taxon>
        <taxon>Eubacteriales</taxon>
        <taxon>Oscillospiraceae</taxon>
        <taxon>Acetivibrio</taxon>
    </lineage>
</organism>
<reference evidence="6 8" key="2">
    <citation type="journal article" date="2018" name="Syst. Appl. Microbiol.">
        <title>Characterization and high-quality draft genome sequence of Herbivorax saccincola A7, an anaerobic, alkaliphilic, thermophilic, cellulolytic, and xylanolytic bacterium.</title>
        <authorList>
            <person name="Aikawa S."/>
            <person name="Baramee S."/>
            <person name="Sermsathanaswadi J."/>
            <person name="Thianheng P."/>
            <person name="Tachaapaikoon C."/>
            <person name="Shikata A."/>
            <person name="Waeonukul R."/>
            <person name="Pason P."/>
            <person name="Ratanakhanokchai K."/>
            <person name="Kosugi A."/>
        </authorList>
    </citation>
    <scope>NUCLEOTIDE SEQUENCE [LARGE SCALE GENOMIC DNA]</scope>
    <source>
        <strain evidence="6 8">A7</strain>
    </source>
</reference>
<dbReference type="Proteomes" id="UP000239720">
    <property type="component" value="Unassembled WGS sequence"/>
</dbReference>
<dbReference type="KEGG" id="hsc:HVS_02210"/>
<evidence type="ECO:0000259" key="4">
    <source>
        <dbReference type="PROSITE" id="PS50893"/>
    </source>
</evidence>
<protein>
    <submittedName>
        <fullName evidence="5">Fluoroquinolones export ATP-binding protein</fullName>
        <ecNumber evidence="5">3.6.3.-</ecNumber>
    </submittedName>
</protein>
<gene>
    <name evidence="6" type="ORF">B9R14_06810</name>
    <name evidence="5" type="ORF">HVS_02210</name>
</gene>
<evidence type="ECO:0000256" key="1">
    <source>
        <dbReference type="ARBA" id="ARBA00022448"/>
    </source>
</evidence>
<dbReference type="InterPro" id="IPR003593">
    <property type="entry name" value="AAA+_ATPase"/>
</dbReference>
<dbReference type="PROSITE" id="PS00211">
    <property type="entry name" value="ABC_TRANSPORTER_1"/>
    <property type="match status" value="1"/>
</dbReference>
<evidence type="ECO:0000313" key="8">
    <source>
        <dbReference type="Proteomes" id="UP000239720"/>
    </source>
</evidence>
<evidence type="ECO:0000313" key="7">
    <source>
        <dbReference type="Proteomes" id="UP000233534"/>
    </source>
</evidence>
<dbReference type="Proteomes" id="UP000233534">
    <property type="component" value="Chromosome"/>
</dbReference>
<accession>A0A2K9DZ21</accession>
<dbReference type="PROSITE" id="PS50893">
    <property type="entry name" value="ABC_TRANSPORTER_2"/>
    <property type="match status" value="1"/>
</dbReference>
<evidence type="ECO:0000256" key="3">
    <source>
        <dbReference type="ARBA" id="ARBA00022840"/>
    </source>
</evidence>
<dbReference type="PANTHER" id="PTHR42939">
    <property type="entry name" value="ABC TRANSPORTER ATP-BINDING PROTEIN ALBC-RELATED"/>
    <property type="match status" value="1"/>
</dbReference>
<dbReference type="EMBL" id="NEMB01000003">
    <property type="protein sequence ID" value="PQQ66488.1"/>
    <property type="molecule type" value="Genomic_DNA"/>
</dbReference>
<dbReference type="OrthoDB" id="9809205at2"/>
<feature type="domain" description="ABC transporter" evidence="4">
    <location>
        <begin position="3"/>
        <end position="223"/>
    </location>
</feature>
<dbReference type="InterPro" id="IPR017871">
    <property type="entry name" value="ABC_transporter-like_CS"/>
</dbReference>
<dbReference type="SUPFAM" id="SSF52540">
    <property type="entry name" value="P-loop containing nucleoside triphosphate hydrolases"/>
    <property type="match status" value="1"/>
</dbReference>
<keyword evidence="7" id="KW-1185">Reference proteome</keyword>
<reference evidence="5 7" key="1">
    <citation type="submission" date="2017-12" db="EMBL/GenBank/DDBJ databases">
        <title>Complete genome sequence of Herbivorax saccincola GGR1, a novel Cellulosome-producing hydrolytic bacterium in a thermophilic biogas plant, established by Illumina and Nanopore MinION sequencing.</title>
        <authorList>
            <person name="Pechtl A."/>
            <person name="Ruckert C."/>
            <person name="Koeck D.E."/>
            <person name="Maus I."/>
            <person name="Winkler A."/>
            <person name="Kalinowski J."/>
            <person name="Puhler A."/>
            <person name="Schwarz W.W."/>
            <person name="Zverlov V.V."/>
            <person name="Schluter A."/>
            <person name="Liebl W."/>
        </authorList>
    </citation>
    <scope>NUCLEOTIDE SEQUENCE [LARGE SCALE GENOMIC DNA]</scope>
    <source>
        <strain evidence="5">GGR1</strain>
        <strain evidence="7">SR1</strain>
    </source>
</reference>
<sequence length="232" mass="26489">MILKMKGIKKSFGKKKIFTNLNIALKKGEVFALIGPNGVGKTTLMRIILEWDKDFEGEYFKEEGVKIGYSPETPVFPEILTGRKVLEYYMEVREMKKSVYRKESVNLMERVGLVLSKDTLVKNYSKGMKQRLAVAQSLIGDPDILLLDEPSAGQDFLGQQQMQDLIGELKKEGKAIMLNSHLLYDVERVADRGIIIMDESVYREFTKEDFKSTTLADMFIETAKEVKHESCN</sequence>
<evidence type="ECO:0000313" key="6">
    <source>
        <dbReference type="EMBL" id="PQQ66488.1"/>
    </source>
</evidence>
<dbReference type="InterPro" id="IPR051782">
    <property type="entry name" value="ABC_Transporter_VariousFunc"/>
</dbReference>
<keyword evidence="1" id="KW-0813">Transport</keyword>
<dbReference type="GO" id="GO:0016887">
    <property type="term" value="F:ATP hydrolysis activity"/>
    <property type="evidence" value="ECO:0007669"/>
    <property type="project" value="InterPro"/>
</dbReference>
<dbReference type="SMART" id="SM00382">
    <property type="entry name" value="AAA"/>
    <property type="match status" value="1"/>
</dbReference>
<evidence type="ECO:0000313" key="5">
    <source>
        <dbReference type="EMBL" id="AUG56399.1"/>
    </source>
</evidence>
<keyword evidence="3 5" id="KW-0067">ATP-binding</keyword>
<dbReference type="Pfam" id="PF00005">
    <property type="entry name" value="ABC_tran"/>
    <property type="match status" value="1"/>
</dbReference>
<dbReference type="Gene3D" id="3.40.50.300">
    <property type="entry name" value="P-loop containing nucleotide triphosphate hydrolases"/>
    <property type="match status" value="1"/>
</dbReference>
<dbReference type="InterPro" id="IPR027417">
    <property type="entry name" value="P-loop_NTPase"/>
</dbReference>
<dbReference type="CDD" id="cd03230">
    <property type="entry name" value="ABC_DR_subfamily_A"/>
    <property type="match status" value="1"/>
</dbReference>
<keyword evidence="2" id="KW-0547">Nucleotide-binding</keyword>
<dbReference type="RefSeq" id="WP_101298803.1">
    <property type="nucleotide sequence ID" value="NZ_CP025197.1"/>
</dbReference>
<dbReference type="AlphaFoldDB" id="A0A2K9DZ21"/>
<proteinExistence type="predicted"/>
<dbReference type="EC" id="3.6.3.-" evidence="5"/>
<dbReference type="GO" id="GO:0005524">
    <property type="term" value="F:ATP binding"/>
    <property type="evidence" value="ECO:0007669"/>
    <property type="project" value="UniProtKB-KW"/>
</dbReference>
<keyword evidence="5" id="KW-0378">Hydrolase</keyword>
<name>A0A2K9DZ21_9FIRM</name>
<dbReference type="EMBL" id="CP025197">
    <property type="protein sequence ID" value="AUG56399.1"/>
    <property type="molecule type" value="Genomic_DNA"/>
</dbReference>